<evidence type="ECO:0000256" key="8">
    <source>
        <dbReference type="ARBA" id="ARBA00023136"/>
    </source>
</evidence>
<dbReference type="GO" id="GO:0005886">
    <property type="term" value="C:plasma membrane"/>
    <property type="evidence" value="ECO:0007669"/>
    <property type="project" value="UniProtKB-SubCell"/>
</dbReference>
<dbReference type="GO" id="GO:0043952">
    <property type="term" value="P:protein transport by the Sec complex"/>
    <property type="evidence" value="ECO:0007669"/>
    <property type="project" value="UniProtKB-UniRule"/>
</dbReference>
<feature type="transmembrane region" description="Helical" evidence="9">
    <location>
        <begin position="165"/>
        <end position="185"/>
    </location>
</feature>
<dbReference type="RefSeq" id="WP_021827145.1">
    <property type="nucleotide sequence ID" value="NZ_AWTR02000037.1"/>
</dbReference>
<comment type="subunit">
    <text evidence="9">Forms a complex with SecD. Part of the essential Sec protein translocation apparatus which comprises SecA, SecYEG and auxiliary proteins SecDF-YajC and YidC.</text>
</comment>
<proteinExistence type="inferred from homology"/>
<comment type="caution">
    <text evidence="9">Lacks conserved residue(s) required for the propagation of feature annotation.</text>
</comment>
<dbReference type="GO" id="GO:0015450">
    <property type="term" value="F:protein-transporting ATPase activity"/>
    <property type="evidence" value="ECO:0007669"/>
    <property type="project" value="InterPro"/>
</dbReference>
<comment type="similarity">
    <text evidence="9">Belongs to the SecD/SecF family. SecF subfamily.</text>
</comment>
<dbReference type="SUPFAM" id="SSF82866">
    <property type="entry name" value="Multidrug efflux transporter AcrB transmembrane domain"/>
    <property type="match status" value="1"/>
</dbReference>
<name>W6TF12_HOLOB</name>
<evidence type="ECO:0000256" key="4">
    <source>
        <dbReference type="ARBA" id="ARBA00022692"/>
    </source>
</evidence>
<dbReference type="Pfam" id="PF02355">
    <property type="entry name" value="SecD_SecF_C"/>
    <property type="match status" value="1"/>
</dbReference>
<feature type="transmembrane region" description="Helical" evidence="9">
    <location>
        <begin position="141"/>
        <end position="159"/>
    </location>
</feature>
<gene>
    <name evidence="9" type="primary">secF</name>
    <name evidence="11" type="ORF">P618_200274</name>
</gene>
<dbReference type="InterPro" id="IPR048634">
    <property type="entry name" value="SecD_SecF_C"/>
</dbReference>
<dbReference type="STRING" id="1399147.P618_200274"/>
<feature type="transmembrane region" description="Helical" evidence="9">
    <location>
        <begin position="243"/>
        <end position="265"/>
    </location>
</feature>
<evidence type="ECO:0000256" key="3">
    <source>
        <dbReference type="ARBA" id="ARBA00022475"/>
    </source>
</evidence>
<dbReference type="eggNOG" id="COG0341">
    <property type="taxonomic scope" value="Bacteria"/>
</dbReference>
<evidence type="ECO:0000256" key="2">
    <source>
        <dbReference type="ARBA" id="ARBA00022448"/>
    </source>
</evidence>
<dbReference type="GO" id="GO:0065002">
    <property type="term" value="P:intracellular protein transmembrane transport"/>
    <property type="evidence" value="ECO:0007669"/>
    <property type="project" value="UniProtKB-UniRule"/>
</dbReference>
<dbReference type="PRINTS" id="PR01755">
    <property type="entry name" value="SECFTRNLCASE"/>
</dbReference>
<dbReference type="NCBIfam" id="TIGR00966">
    <property type="entry name" value="transloc_SecF"/>
    <property type="match status" value="1"/>
</dbReference>
<dbReference type="NCBIfam" id="TIGR00916">
    <property type="entry name" value="2A0604s01"/>
    <property type="match status" value="1"/>
</dbReference>
<dbReference type="GO" id="GO:0006605">
    <property type="term" value="P:protein targeting"/>
    <property type="evidence" value="ECO:0007669"/>
    <property type="project" value="UniProtKB-UniRule"/>
</dbReference>
<comment type="caution">
    <text evidence="11">The sequence shown here is derived from an EMBL/GenBank/DDBJ whole genome shotgun (WGS) entry which is preliminary data.</text>
</comment>
<organism evidence="11 12">
    <name type="scientific">Holospora obtusa F1</name>
    <dbReference type="NCBI Taxonomy" id="1399147"/>
    <lineage>
        <taxon>Bacteria</taxon>
        <taxon>Pseudomonadati</taxon>
        <taxon>Pseudomonadota</taxon>
        <taxon>Alphaproteobacteria</taxon>
        <taxon>Holosporales</taxon>
        <taxon>Holosporaceae</taxon>
        <taxon>Holospora</taxon>
    </lineage>
</organism>
<keyword evidence="3 9" id="KW-1003">Cell membrane</keyword>
<comment type="subcellular location">
    <subcellularLocation>
        <location evidence="1 9">Cell membrane</location>
        <topology evidence="1 9">Multi-pass membrane protein</topology>
    </subcellularLocation>
</comment>
<comment type="function">
    <text evidence="9">Part of the Sec protein translocase complex. Interacts with the SecYEG preprotein conducting channel. SecDF uses the proton motive force (PMF) to complete protein translocation after the ATP-dependent function of SecA.</text>
</comment>
<evidence type="ECO:0000256" key="7">
    <source>
        <dbReference type="ARBA" id="ARBA00023010"/>
    </source>
</evidence>
<dbReference type="AlphaFoldDB" id="W6TF12"/>
<dbReference type="InterPro" id="IPR022646">
    <property type="entry name" value="SecD/SecF_CS"/>
</dbReference>
<dbReference type="InterPro" id="IPR055344">
    <property type="entry name" value="SecD_SecF_C_bact"/>
</dbReference>
<keyword evidence="5 9" id="KW-0653">Protein transport</keyword>
<dbReference type="InterPro" id="IPR022645">
    <property type="entry name" value="SecD/SecF_bac"/>
</dbReference>
<evidence type="ECO:0000313" key="12">
    <source>
        <dbReference type="Proteomes" id="UP000019112"/>
    </source>
</evidence>
<keyword evidence="8 9" id="KW-0472">Membrane</keyword>
<keyword evidence="6 9" id="KW-1133">Transmembrane helix</keyword>
<keyword evidence="12" id="KW-1185">Reference proteome</keyword>
<feature type="domain" description="Protein export membrane protein SecD/SecF C-terminal" evidence="10">
    <location>
        <begin position="113"/>
        <end position="292"/>
    </location>
</feature>
<evidence type="ECO:0000256" key="6">
    <source>
        <dbReference type="ARBA" id="ARBA00022989"/>
    </source>
</evidence>
<evidence type="ECO:0000256" key="5">
    <source>
        <dbReference type="ARBA" id="ARBA00022927"/>
    </source>
</evidence>
<reference evidence="11 12" key="1">
    <citation type="journal article" date="2014" name="FEMS Microbiol. Lett.">
        <title>Draft genome sequences of three Holospora species (Holospora obtusa, Holospora undulata, and Holospora elegans), endonuclear symbiotic bacteria of the ciliate Paramecium caudatum.</title>
        <authorList>
            <person name="Dohra H."/>
            <person name="Tanaka K."/>
            <person name="Suzuki T."/>
            <person name="Fujishima M."/>
            <person name="Suzuki H."/>
        </authorList>
    </citation>
    <scope>NUCLEOTIDE SEQUENCE [LARGE SCALE GENOMIC DNA]</scope>
    <source>
        <strain evidence="11 12">F1</strain>
    </source>
</reference>
<dbReference type="Pfam" id="PF07549">
    <property type="entry name" value="Sec_GG"/>
    <property type="match status" value="1"/>
</dbReference>
<sequence length="312" mass="35376">MALFSFSRLSLPFSLTKHIWVPITLLLSVMIFMMGSLWYKGVNWGIDFKGGIVLEARFSRVPHLDEVRRFVQHPDNFGEESTIQQYGDKTKPTILIRAAEKKIDLPGIQKRFQKMSGDTVVFDKYNRIGAKLGKELMKSSTWALLFALLGIGIYIWIRFDWMFSIASWIALAYDCAALLLFFSFFNYEISEGSMVAFLITAGYSVNDTVIVFDRIRENRGYKKNLSCSEIVDLSINETLSRTVLTSMTTLVALFVLYMLGGSIIATYSLPMIVGISSGTISSILIAAPIFYILFQFQAKREHQSFKSSISKK</sequence>
<dbReference type="HAMAP" id="MF_01464_B">
    <property type="entry name" value="SecF_B"/>
    <property type="match status" value="1"/>
</dbReference>
<dbReference type="InterPro" id="IPR005665">
    <property type="entry name" value="SecF_bac"/>
</dbReference>
<evidence type="ECO:0000259" key="10">
    <source>
        <dbReference type="Pfam" id="PF02355"/>
    </source>
</evidence>
<keyword evidence="7 9" id="KW-0811">Translocation</keyword>
<evidence type="ECO:0000256" key="9">
    <source>
        <dbReference type="HAMAP-Rule" id="MF_01464"/>
    </source>
</evidence>
<dbReference type="PANTHER" id="PTHR30081:SF8">
    <property type="entry name" value="PROTEIN TRANSLOCASE SUBUNIT SECF"/>
    <property type="match status" value="1"/>
</dbReference>
<dbReference type="Proteomes" id="UP000019112">
    <property type="component" value="Unassembled WGS sequence"/>
</dbReference>
<dbReference type="EMBL" id="AWTR02000037">
    <property type="protein sequence ID" value="ETZ07531.1"/>
    <property type="molecule type" value="Genomic_DNA"/>
</dbReference>
<keyword evidence="2 9" id="KW-0813">Transport</keyword>
<dbReference type="Gene3D" id="1.20.1640.10">
    <property type="entry name" value="Multidrug efflux transporter AcrB transmembrane domain"/>
    <property type="match status" value="1"/>
</dbReference>
<dbReference type="PANTHER" id="PTHR30081">
    <property type="entry name" value="PROTEIN-EXPORT MEMBRANE PROTEIN SEC"/>
    <property type="match status" value="1"/>
</dbReference>
<feature type="transmembrane region" description="Helical" evidence="9">
    <location>
        <begin position="271"/>
        <end position="294"/>
    </location>
</feature>
<keyword evidence="4 9" id="KW-0812">Transmembrane</keyword>
<accession>W6TF12</accession>
<protein>
    <recommendedName>
        <fullName evidence="9">Protein-export membrane protein SecF</fullName>
    </recommendedName>
</protein>
<feature type="transmembrane region" description="Helical" evidence="9">
    <location>
        <begin position="20"/>
        <end position="39"/>
    </location>
</feature>
<evidence type="ECO:0000313" key="11">
    <source>
        <dbReference type="EMBL" id="ETZ07531.1"/>
    </source>
</evidence>
<dbReference type="OrthoDB" id="9774769at2"/>
<evidence type="ECO:0000256" key="1">
    <source>
        <dbReference type="ARBA" id="ARBA00004651"/>
    </source>
</evidence>
<dbReference type="InterPro" id="IPR022813">
    <property type="entry name" value="SecD/SecF_arch_bac"/>
</dbReference>